<dbReference type="PANTHER" id="PTHR31551">
    <property type="entry name" value="PRE-MRNA-SPLICING FACTOR CWF18"/>
    <property type="match status" value="1"/>
</dbReference>
<feature type="compositionally biased region" description="Polar residues" evidence="1">
    <location>
        <begin position="114"/>
        <end position="133"/>
    </location>
</feature>
<dbReference type="STRING" id="448386.A0A2V3J3Z1"/>
<accession>A0A2V3J3Z1</accession>
<dbReference type="EMBL" id="NBIV01000016">
    <property type="protein sequence ID" value="PXF48100.1"/>
    <property type="molecule type" value="Genomic_DNA"/>
</dbReference>
<evidence type="ECO:0000313" key="3">
    <source>
        <dbReference type="Proteomes" id="UP000247409"/>
    </source>
</evidence>
<sequence length="133" mass="15290">MKEKSSSVNTGDADASDELKKLRFQNYIPRTEELKKYCEEGDELDALLQQILDEQESLIRSANRKFADPALDLDNIVPRKGNWDMKRSLAPKLQRLEQRTKRTLRELLREKQASEGNLVSQTDDLHSISSDEG</sequence>
<comment type="caution">
    <text evidence="2">The sequence shown here is derived from an EMBL/GenBank/DDBJ whole genome shotgun (WGS) entry which is preliminary data.</text>
</comment>
<reference evidence="2 3" key="1">
    <citation type="journal article" date="2018" name="Mol. Biol. Evol.">
        <title>Analysis of the draft genome of the red seaweed Gracilariopsis chorda provides insights into genome size evolution in Rhodophyta.</title>
        <authorList>
            <person name="Lee J."/>
            <person name="Yang E.C."/>
            <person name="Graf L."/>
            <person name="Yang J.H."/>
            <person name="Qiu H."/>
            <person name="Zel Zion U."/>
            <person name="Chan C.X."/>
            <person name="Stephens T.G."/>
            <person name="Weber A.P.M."/>
            <person name="Boo G.H."/>
            <person name="Boo S.M."/>
            <person name="Kim K.M."/>
            <person name="Shin Y."/>
            <person name="Jung M."/>
            <person name="Lee S.J."/>
            <person name="Yim H.S."/>
            <person name="Lee J.H."/>
            <person name="Bhattacharya D."/>
            <person name="Yoon H.S."/>
        </authorList>
    </citation>
    <scope>NUCLEOTIDE SEQUENCE [LARGE SCALE GENOMIC DNA]</scope>
    <source>
        <strain evidence="2 3">SKKU-2015</strain>
        <tissue evidence="2">Whole body</tissue>
    </source>
</reference>
<dbReference type="OrthoDB" id="10261348at2759"/>
<evidence type="ECO:0000256" key="1">
    <source>
        <dbReference type="SAM" id="MobiDB-lite"/>
    </source>
</evidence>
<dbReference type="GO" id="GO:0071014">
    <property type="term" value="C:post-mRNA release spliceosomal complex"/>
    <property type="evidence" value="ECO:0007669"/>
    <property type="project" value="TreeGrafter"/>
</dbReference>
<dbReference type="GO" id="GO:0005684">
    <property type="term" value="C:U2-type spliceosomal complex"/>
    <property type="evidence" value="ECO:0007669"/>
    <property type="project" value="TreeGrafter"/>
</dbReference>
<keyword evidence="3" id="KW-1185">Reference proteome</keyword>
<dbReference type="Pfam" id="PF08315">
    <property type="entry name" value="cwf18"/>
    <property type="match status" value="1"/>
</dbReference>
<dbReference type="PANTHER" id="PTHR31551:SF1">
    <property type="entry name" value="COILED-COIL DOMAIN-CONTAINING PROTEIN 12"/>
    <property type="match status" value="1"/>
</dbReference>
<feature type="region of interest" description="Disordered" evidence="1">
    <location>
        <begin position="109"/>
        <end position="133"/>
    </location>
</feature>
<proteinExistence type="predicted"/>
<name>A0A2V3J3Z1_9FLOR</name>
<evidence type="ECO:0000313" key="2">
    <source>
        <dbReference type="EMBL" id="PXF48100.1"/>
    </source>
</evidence>
<dbReference type="AlphaFoldDB" id="A0A2V3J3Z1"/>
<dbReference type="Proteomes" id="UP000247409">
    <property type="component" value="Unassembled WGS sequence"/>
</dbReference>
<organism evidence="2 3">
    <name type="scientific">Gracilariopsis chorda</name>
    <dbReference type="NCBI Taxonomy" id="448386"/>
    <lineage>
        <taxon>Eukaryota</taxon>
        <taxon>Rhodophyta</taxon>
        <taxon>Florideophyceae</taxon>
        <taxon>Rhodymeniophycidae</taxon>
        <taxon>Gracilariales</taxon>
        <taxon>Gracilariaceae</taxon>
        <taxon>Gracilariopsis</taxon>
    </lineage>
</organism>
<protein>
    <submittedName>
        <fullName evidence="2">Coiled-coil domain-containing protein 12</fullName>
    </submittedName>
</protein>
<dbReference type="InterPro" id="IPR013169">
    <property type="entry name" value="mRNA_splic_Cwf18-like"/>
</dbReference>
<gene>
    <name evidence="2" type="ORF">BWQ96_02052</name>
</gene>